<reference evidence="1" key="1">
    <citation type="journal article" date="2019" name="Sci. Rep.">
        <title>Draft genome of Tanacetum cinerariifolium, the natural source of mosquito coil.</title>
        <authorList>
            <person name="Yamashiro T."/>
            <person name="Shiraishi A."/>
            <person name="Satake H."/>
            <person name="Nakayama K."/>
        </authorList>
    </citation>
    <scope>NUCLEOTIDE SEQUENCE</scope>
</reference>
<evidence type="ECO:0000313" key="1">
    <source>
        <dbReference type="EMBL" id="GFA73129.1"/>
    </source>
</evidence>
<name>A0A699K4Y2_TANCI</name>
<keyword evidence="1" id="KW-0371">Homeobox</keyword>
<accession>A0A699K4Y2</accession>
<gene>
    <name evidence="1" type="ORF">Tci_645101</name>
</gene>
<organism evidence="1">
    <name type="scientific">Tanacetum cinerariifolium</name>
    <name type="common">Dalmatian daisy</name>
    <name type="synonym">Chrysanthemum cinerariifolium</name>
    <dbReference type="NCBI Taxonomy" id="118510"/>
    <lineage>
        <taxon>Eukaryota</taxon>
        <taxon>Viridiplantae</taxon>
        <taxon>Streptophyta</taxon>
        <taxon>Embryophyta</taxon>
        <taxon>Tracheophyta</taxon>
        <taxon>Spermatophyta</taxon>
        <taxon>Magnoliopsida</taxon>
        <taxon>eudicotyledons</taxon>
        <taxon>Gunneridae</taxon>
        <taxon>Pentapetalae</taxon>
        <taxon>asterids</taxon>
        <taxon>campanulids</taxon>
        <taxon>Asterales</taxon>
        <taxon>Asteraceae</taxon>
        <taxon>Asteroideae</taxon>
        <taxon>Anthemideae</taxon>
        <taxon>Anthemidinae</taxon>
        <taxon>Tanacetum</taxon>
    </lineage>
</organism>
<dbReference type="GO" id="GO:0003677">
    <property type="term" value="F:DNA binding"/>
    <property type="evidence" value="ECO:0007669"/>
    <property type="project" value="UniProtKB-KW"/>
</dbReference>
<proteinExistence type="predicted"/>
<dbReference type="AlphaFoldDB" id="A0A699K4Y2"/>
<dbReference type="EMBL" id="BKCJ010477273">
    <property type="protein sequence ID" value="GFA73129.1"/>
    <property type="molecule type" value="Genomic_DNA"/>
</dbReference>
<sequence>MICNEHVNAIFFPLLSNNMMSKSFYNSTMKDKVEFKRKNVVGAIINVPIFVENFSDITDFAVMENMDAYRDDEMGDINIGRPFCREACIKARRFDGMITIYSGNDSVTYQIARSHLRFKHLTTTQCNKIRPLLKVSAPHELKGISHPYQKLKGFYKGVLNLGPEYIKNEKVEKWLTRGHVSVHEME</sequence>
<keyword evidence="1" id="KW-0238">DNA-binding</keyword>
<comment type="caution">
    <text evidence="1">The sequence shown here is derived from an EMBL/GenBank/DDBJ whole genome shotgun (WGS) entry which is preliminary data.</text>
</comment>
<protein>
    <submittedName>
        <fullName evidence="1">Homeodomain-like protein</fullName>
    </submittedName>
</protein>